<sequence>MCKLFSLTQGLQISEIKKTKNTRKTIKEKNESNFSLDTTQEMSTVKLYSTNDGLINSDISNTESQTSGQDTLLGIKQHDTNCVMFDDESNVDNLLLPLPQVSLIIDVKLSYVSVFILAISVCIYYIINLENHALTANDKIFNSYGFSKSKGIRICSHNVNRIESKYEEIKHNLMFSDNQPDVLGLCETFLTKHTPDNELQVPAGMIPGVFKWVP</sequence>
<proteinExistence type="predicted"/>
<keyword evidence="3" id="KW-1185">Reference proteome</keyword>
<dbReference type="EMBL" id="CAJPWZ010001263">
    <property type="protein sequence ID" value="CAG2211579.1"/>
    <property type="molecule type" value="Genomic_DNA"/>
</dbReference>
<dbReference type="AlphaFoldDB" id="A0A8S3RTQ2"/>
<keyword evidence="1" id="KW-0812">Transmembrane</keyword>
<keyword evidence="1" id="KW-1133">Transmembrane helix</keyword>
<reference evidence="2" key="1">
    <citation type="submission" date="2021-03" db="EMBL/GenBank/DDBJ databases">
        <authorList>
            <person name="Bekaert M."/>
        </authorList>
    </citation>
    <scope>NUCLEOTIDE SEQUENCE</scope>
</reference>
<feature type="transmembrane region" description="Helical" evidence="1">
    <location>
        <begin position="109"/>
        <end position="127"/>
    </location>
</feature>
<evidence type="ECO:0000256" key="1">
    <source>
        <dbReference type="SAM" id="Phobius"/>
    </source>
</evidence>
<comment type="caution">
    <text evidence="2">The sequence shown here is derived from an EMBL/GenBank/DDBJ whole genome shotgun (WGS) entry which is preliminary data.</text>
</comment>
<protein>
    <submittedName>
        <fullName evidence="2">Uncharacterized protein</fullName>
    </submittedName>
</protein>
<name>A0A8S3RTQ2_MYTED</name>
<organism evidence="2 3">
    <name type="scientific">Mytilus edulis</name>
    <name type="common">Blue mussel</name>
    <dbReference type="NCBI Taxonomy" id="6550"/>
    <lineage>
        <taxon>Eukaryota</taxon>
        <taxon>Metazoa</taxon>
        <taxon>Spiralia</taxon>
        <taxon>Lophotrochozoa</taxon>
        <taxon>Mollusca</taxon>
        <taxon>Bivalvia</taxon>
        <taxon>Autobranchia</taxon>
        <taxon>Pteriomorphia</taxon>
        <taxon>Mytilida</taxon>
        <taxon>Mytiloidea</taxon>
        <taxon>Mytilidae</taxon>
        <taxon>Mytilinae</taxon>
        <taxon>Mytilus</taxon>
    </lineage>
</organism>
<dbReference type="OrthoDB" id="10071766at2759"/>
<keyword evidence="1" id="KW-0472">Membrane</keyword>
<evidence type="ECO:0000313" key="3">
    <source>
        <dbReference type="Proteomes" id="UP000683360"/>
    </source>
</evidence>
<evidence type="ECO:0000313" key="2">
    <source>
        <dbReference type="EMBL" id="CAG2211579.1"/>
    </source>
</evidence>
<dbReference type="Proteomes" id="UP000683360">
    <property type="component" value="Unassembled WGS sequence"/>
</dbReference>
<accession>A0A8S3RTQ2</accession>
<gene>
    <name evidence="2" type="ORF">MEDL_25551</name>
</gene>